<protein>
    <submittedName>
        <fullName evidence="6">Polyol transporter 3</fullName>
    </submittedName>
</protein>
<dbReference type="InterPro" id="IPR036259">
    <property type="entry name" value="MFS_trans_sf"/>
</dbReference>
<dbReference type="OrthoDB" id="6612291at2759"/>
<feature type="transmembrane region" description="Helical" evidence="5">
    <location>
        <begin position="323"/>
        <end position="346"/>
    </location>
</feature>
<dbReference type="Gene3D" id="1.20.1250.20">
    <property type="entry name" value="MFS general substrate transporter like domains"/>
    <property type="match status" value="1"/>
</dbReference>
<evidence type="ECO:0000256" key="3">
    <source>
        <dbReference type="ARBA" id="ARBA00022989"/>
    </source>
</evidence>
<comment type="caution">
    <text evidence="6">The sequence shown here is derived from an EMBL/GenBank/DDBJ whole genome shotgun (WGS) entry which is preliminary data.</text>
</comment>
<evidence type="ECO:0000256" key="1">
    <source>
        <dbReference type="ARBA" id="ARBA00004370"/>
    </source>
</evidence>
<sequence length="491" mass="54736">MNNNNRKSVSFTKTHHQTTVVYPRNSYTIERSYCEIVQKNKPQSNSVVGGMCLLFVGGLHLGWGIWRAEVREPWVSFNNLNIIIFIMMSWYMFALVGGIIGALLITKMRKKFIYYTGGTISTISSILFIVWYNNHIAIIVGRCLAGLTHGIIYHTTIIHAAENVVKEVRGMLLSTLNWLMYSGVFVSSILISSVTYGQVGAFNSDRILGMFGLSFSMLAILCTVFLTYESVPYLLVHGKDSEAVVNLLKLRNESVMSTKLTNDLDEMRLMVSQDRQESQNVFTNGNGSAMGRMIALRMLSTLTNNFLLNIIMIGLTIKILEPSYYHISAVILTGTRFTGSIVPIFTTDFFKRKVHLNASAVSSAIVILVLAIIMVSVSEFGTTTSWIPAALCVAFQLFASIGIDPIEHIYLSEAFSTSKKAWSIACVTAAENVLQMVLIGVFFIDRITYLTVVAILFTTAGLMFALVVILQFSIPETLNLTIKETRDLFRK</sequence>
<reference evidence="6" key="1">
    <citation type="submission" date="2022-07" db="EMBL/GenBank/DDBJ databases">
        <authorList>
            <person name="Trinca V."/>
            <person name="Uliana J.V.C."/>
            <person name="Torres T.T."/>
            <person name="Ward R.J."/>
            <person name="Monesi N."/>
        </authorList>
    </citation>
    <scope>NUCLEOTIDE SEQUENCE</scope>
    <source>
        <strain evidence="6">HSMRA1968</strain>
        <tissue evidence="6">Whole embryos</tissue>
    </source>
</reference>
<feature type="transmembrane region" description="Helical" evidence="5">
    <location>
        <begin position="178"/>
        <end position="201"/>
    </location>
</feature>
<evidence type="ECO:0000256" key="4">
    <source>
        <dbReference type="ARBA" id="ARBA00023136"/>
    </source>
</evidence>
<evidence type="ECO:0000313" key="6">
    <source>
        <dbReference type="EMBL" id="KAJ6631721.1"/>
    </source>
</evidence>
<dbReference type="PANTHER" id="PTHR23529:SF2">
    <property type="entry name" value="GH19118P-RELATED"/>
    <property type="match status" value="1"/>
</dbReference>
<dbReference type="PANTHER" id="PTHR23529">
    <property type="entry name" value="GH19118P-RELATED"/>
    <property type="match status" value="1"/>
</dbReference>
<accession>A0A9Q0MJH5</accession>
<feature type="transmembrane region" description="Helical" evidence="5">
    <location>
        <begin position="424"/>
        <end position="444"/>
    </location>
</feature>
<feature type="transmembrane region" description="Helical" evidence="5">
    <location>
        <begin position="112"/>
        <end position="132"/>
    </location>
</feature>
<feature type="transmembrane region" description="Helical" evidence="5">
    <location>
        <begin position="450"/>
        <end position="474"/>
    </location>
</feature>
<feature type="non-terminal residue" evidence="6">
    <location>
        <position position="491"/>
    </location>
</feature>
<dbReference type="EMBL" id="WJQU01002694">
    <property type="protein sequence ID" value="KAJ6631721.1"/>
    <property type="molecule type" value="Genomic_DNA"/>
</dbReference>
<feature type="transmembrane region" description="Helical" evidence="5">
    <location>
        <begin position="82"/>
        <end position="105"/>
    </location>
</feature>
<keyword evidence="2 5" id="KW-0812">Transmembrane</keyword>
<name>A0A9Q0MJH5_9DIPT</name>
<proteinExistence type="predicted"/>
<evidence type="ECO:0000256" key="5">
    <source>
        <dbReference type="SAM" id="Phobius"/>
    </source>
</evidence>
<gene>
    <name evidence="6" type="primary">PLT3</name>
    <name evidence="6" type="ORF">Bhyg_16377</name>
</gene>
<feature type="transmembrane region" description="Helical" evidence="5">
    <location>
        <begin position="383"/>
        <end position="403"/>
    </location>
</feature>
<evidence type="ECO:0000313" key="7">
    <source>
        <dbReference type="Proteomes" id="UP001151699"/>
    </source>
</evidence>
<dbReference type="InterPro" id="IPR005828">
    <property type="entry name" value="MFS_sugar_transport-like"/>
</dbReference>
<dbReference type="GO" id="GO:0022857">
    <property type="term" value="F:transmembrane transporter activity"/>
    <property type="evidence" value="ECO:0007669"/>
    <property type="project" value="InterPro"/>
</dbReference>
<comment type="subcellular location">
    <subcellularLocation>
        <location evidence="1">Membrane</location>
    </subcellularLocation>
</comment>
<dbReference type="GO" id="GO:0016020">
    <property type="term" value="C:membrane"/>
    <property type="evidence" value="ECO:0007669"/>
    <property type="project" value="UniProtKB-SubCell"/>
</dbReference>
<dbReference type="Pfam" id="PF00083">
    <property type="entry name" value="Sugar_tr"/>
    <property type="match status" value="1"/>
</dbReference>
<dbReference type="AlphaFoldDB" id="A0A9Q0MJH5"/>
<feature type="transmembrane region" description="Helical" evidence="5">
    <location>
        <begin position="47"/>
        <end position="66"/>
    </location>
</feature>
<feature type="transmembrane region" description="Helical" evidence="5">
    <location>
        <begin position="358"/>
        <end position="377"/>
    </location>
</feature>
<organism evidence="6 7">
    <name type="scientific">Pseudolycoriella hygida</name>
    <dbReference type="NCBI Taxonomy" id="35572"/>
    <lineage>
        <taxon>Eukaryota</taxon>
        <taxon>Metazoa</taxon>
        <taxon>Ecdysozoa</taxon>
        <taxon>Arthropoda</taxon>
        <taxon>Hexapoda</taxon>
        <taxon>Insecta</taxon>
        <taxon>Pterygota</taxon>
        <taxon>Neoptera</taxon>
        <taxon>Endopterygota</taxon>
        <taxon>Diptera</taxon>
        <taxon>Nematocera</taxon>
        <taxon>Sciaroidea</taxon>
        <taxon>Sciaridae</taxon>
        <taxon>Pseudolycoriella</taxon>
    </lineage>
</organism>
<evidence type="ECO:0000256" key="2">
    <source>
        <dbReference type="ARBA" id="ARBA00022692"/>
    </source>
</evidence>
<keyword evidence="4 5" id="KW-0472">Membrane</keyword>
<dbReference type="Proteomes" id="UP001151699">
    <property type="component" value="Unassembled WGS sequence"/>
</dbReference>
<keyword evidence="7" id="KW-1185">Reference proteome</keyword>
<feature type="transmembrane region" description="Helical" evidence="5">
    <location>
        <begin position="294"/>
        <end position="317"/>
    </location>
</feature>
<feature type="transmembrane region" description="Helical" evidence="5">
    <location>
        <begin position="207"/>
        <end position="228"/>
    </location>
</feature>
<dbReference type="SUPFAM" id="SSF103473">
    <property type="entry name" value="MFS general substrate transporter"/>
    <property type="match status" value="1"/>
</dbReference>
<keyword evidence="3 5" id="KW-1133">Transmembrane helix</keyword>